<dbReference type="Proteomes" id="UP000287033">
    <property type="component" value="Unassembled WGS sequence"/>
</dbReference>
<dbReference type="Pfam" id="PF00415">
    <property type="entry name" value="RCC1"/>
    <property type="match status" value="1"/>
</dbReference>
<keyword evidence="7" id="KW-0597">Phosphoprotein</keyword>
<feature type="repeat" description="RCC1" evidence="21">
    <location>
        <begin position="265"/>
        <end position="317"/>
    </location>
</feature>
<dbReference type="InterPro" id="IPR058923">
    <property type="entry name" value="RCC1-like_dom"/>
</dbReference>
<evidence type="ECO:0000256" key="17">
    <source>
        <dbReference type="ARBA" id="ARBA00023288"/>
    </source>
</evidence>
<comment type="subcellular location">
    <subcellularLocation>
        <location evidence="1">Cytoplasm</location>
        <location evidence="1">Cytoskeleton</location>
        <location evidence="1">Cilium basal body</location>
    </subcellularLocation>
    <subcellularLocation>
        <location evidence="4">Cytoplasm</location>
        <location evidence="4">Cytoskeleton</location>
        <location evidence="4">Flagellum axoneme</location>
    </subcellularLocation>
    <subcellularLocation>
        <location evidence="2">Cytoplasm</location>
        <location evidence="2">Cytoskeleton</location>
        <location evidence="2">Microtubule organizing center</location>
        <location evidence="2">Centrosome</location>
    </subcellularLocation>
    <subcellularLocation>
        <location evidence="3">Golgi apparatus</location>
    </subcellularLocation>
</comment>
<dbReference type="PANTHER" id="PTHR22872:SF9">
    <property type="entry name" value="X-LINKED RETINITIS PIGMENTOSA GTPASE REGULATOR"/>
    <property type="match status" value="1"/>
</dbReference>
<evidence type="ECO:0000256" key="2">
    <source>
        <dbReference type="ARBA" id="ARBA00004300"/>
    </source>
</evidence>
<keyword evidence="6" id="KW-0963">Cytoplasm</keyword>
<feature type="region of interest" description="Disordered" evidence="22">
    <location>
        <begin position="497"/>
        <end position="516"/>
    </location>
</feature>
<dbReference type="FunFam" id="2.130.10.30:FF:000013">
    <property type="entry name" value="Retinitis pigmentosa GTPase regulator isoform 1"/>
    <property type="match status" value="1"/>
</dbReference>
<evidence type="ECO:0000256" key="20">
    <source>
        <dbReference type="ARBA" id="ARBA00073293"/>
    </source>
</evidence>
<keyword evidence="12" id="KW-0282">Flagellum</keyword>
<keyword evidence="19" id="KW-0844">Vision</keyword>
<protein>
    <recommendedName>
        <fullName evidence="20">X-linked retinitis pigmentosa GTPase regulator</fullName>
    </recommendedName>
</protein>
<keyword evidence="17" id="KW-0449">Lipoprotein</keyword>
<evidence type="ECO:0000313" key="25">
    <source>
        <dbReference type="Proteomes" id="UP000287033"/>
    </source>
</evidence>
<evidence type="ECO:0000256" key="1">
    <source>
        <dbReference type="ARBA" id="ARBA00004120"/>
    </source>
</evidence>
<feature type="repeat" description="RCC1" evidence="21">
    <location>
        <begin position="58"/>
        <end position="109"/>
    </location>
</feature>
<dbReference type="GO" id="GO:0030030">
    <property type="term" value="P:cell projection organization"/>
    <property type="evidence" value="ECO:0007669"/>
    <property type="project" value="UniProtKB-KW"/>
</dbReference>
<evidence type="ECO:0000256" key="22">
    <source>
        <dbReference type="SAM" id="MobiDB-lite"/>
    </source>
</evidence>
<dbReference type="OMA" id="HIACGDE"/>
<evidence type="ECO:0000256" key="5">
    <source>
        <dbReference type="ARBA" id="ARBA00022481"/>
    </source>
</evidence>
<evidence type="ECO:0000256" key="4">
    <source>
        <dbReference type="ARBA" id="ARBA00004611"/>
    </source>
</evidence>
<feature type="repeat" description="RCC1" evidence="21">
    <location>
        <begin position="163"/>
        <end position="212"/>
    </location>
</feature>
<dbReference type="InterPro" id="IPR000408">
    <property type="entry name" value="Reg_chr_condens"/>
</dbReference>
<evidence type="ECO:0000256" key="21">
    <source>
        <dbReference type="PROSITE-ProRule" id="PRU00235"/>
    </source>
</evidence>
<reference evidence="24 25" key="1">
    <citation type="journal article" date="2018" name="Nat. Ecol. Evol.">
        <title>Shark genomes provide insights into elasmobranch evolution and the origin of vertebrates.</title>
        <authorList>
            <person name="Hara Y"/>
            <person name="Yamaguchi K"/>
            <person name="Onimaru K"/>
            <person name="Kadota M"/>
            <person name="Koyanagi M"/>
            <person name="Keeley SD"/>
            <person name="Tatsumi K"/>
            <person name="Tanaka K"/>
            <person name="Motone F"/>
            <person name="Kageyama Y"/>
            <person name="Nozu R"/>
            <person name="Adachi N"/>
            <person name="Nishimura O"/>
            <person name="Nakagawa R"/>
            <person name="Tanegashima C"/>
            <person name="Kiyatake I"/>
            <person name="Matsumoto R"/>
            <person name="Murakumo K"/>
            <person name="Nishida K"/>
            <person name="Terakita A"/>
            <person name="Kuratani S"/>
            <person name="Sato K"/>
            <person name="Hyodo S Kuraku.S."/>
        </authorList>
    </citation>
    <scope>NUCLEOTIDE SEQUENCE [LARGE SCALE GENOMIC DNA]</scope>
</reference>
<gene>
    <name evidence="24" type="ORF">chiPu_0007295</name>
</gene>
<evidence type="ECO:0000256" key="16">
    <source>
        <dbReference type="ARBA" id="ARBA00023273"/>
    </source>
</evidence>
<evidence type="ECO:0000256" key="3">
    <source>
        <dbReference type="ARBA" id="ARBA00004555"/>
    </source>
</evidence>
<evidence type="ECO:0000259" key="23">
    <source>
        <dbReference type="Pfam" id="PF25390"/>
    </source>
</evidence>
<dbReference type="Pfam" id="PF25390">
    <property type="entry name" value="WD40_RLD"/>
    <property type="match status" value="1"/>
</dbReference>
<sequence length="568" mass="61953">MAAEPEPEGEEVPDSGAIFTFGKSKFSDNVPSKFWLKNDKAISISCGDEHTAFVTENGKLYIFGSNNWGQLGLGTKNTVNKPTCVKALKSEKVKLTACGRNHTLVSTEQGNVYAAGDNSEGQLGLGDTEARTVFQRVEFFTNHKKIKLLAAGSNISAALTENGKLFMWGDNSEGQIGLDTKNNASVPHQVDVGKPISWVSCGYYHSAFVTDDGQLYTFGESDNGKLGLPLDQPINHRIPQLVTGISGKIIQVSCGGDHTVVLAEEEVYAFGFGQFGQLGHGTFIFESSLPKVVEQLKKKNVRFISCGENHTAAVTSNGLLYTFGDGRHGKLGLGEENFTNQFKPTLCSRFLKFMVQSVACGGCHMLVLATPRPKGSENVMIQDDDINDNYLTDFYSMTLGNSSMPSTLHRALSARVRRRERELSPDKFGQLVYTLPPIGAGLLNSSLPISGQTIPGMKVAEENFIASKPVNDAQIDEEESSSANIVSGIEEIKSVEKCSADEQSEDENEKGLGDTSDLLNMTHTVMVNPHDQTLTLSPLHKERNIEKSIFVLSQISAEKYFFVLTEYD</sequence>
<organism evidence="24 25">
    <name type="scientific">Chiloscyllium punctatum</name>
    <name type="common">Brownbanded bambooshark</name>
    <name type="synonym">Hemiscyllium punctatum</name>
    <dbReference type="NCBI Taxonomy" id="137246"/>
    <lineage>
        <taxon>Eukaryota</taxon>
        <taxon>Metazoa</taxon>
        <taxon>Chordata</taxon>
        <taxon>Craniata</taxon>
        <taxon>Vertebrata</taxon>
        <taxon>Chondrichthyes</taxon>
        <taxon>Elasmobranchii</taxon>
        <taxon>Galeomorphii</taxon>
        <taxon>Galeoidea</taxon>
        <taxon>Orectolobiformes</taxon>
        <taxon>Hemiscylliidae</taxon>
        <taxon>Chiloscyllium</taxon>
    </lineage>
</organism>
<dbReference type="GO" id="GO:0007601">
    <property type="term" value="P:visual perception"/>
    <property type="evidence" value="ECO:0007669"/>
    <property type="project" value="UniProtKB-KW"/>
</dbReference>
<keyword evidence="15" id="KW-0206">Cytoskeleton</keyword>
<keyword evidence="25" id="KW-1185">Reference proteome</keyword>
<dbReference type="GO" id="GO:0005813">
    <property type="term" value="C:centrosome"/>
    <property type="evidence" value="ECO:0007669"/>
    <property type="project" value="UniProtKB-SubCell"/>
</dbReference>
<dbReference type="GO" id="GO:0005085">
    <property type="term" value="F:guanyl-nucleotide exchange factor activity"/>
    <property type="evidence" value="ECO:0007669"/>
    <property type="project" value="UniProtKB-KW"/>
</dbReference>
<dbReference type="GO" id="GO:0005794">
    <property type="term" value="C:Golgi apparatus"/>
    <property type="evidence" value="ECO:0007669"/>
    <property type="project" value="UniProtKB-SubCell"/>
</dbReference>
<dbReference type="InterPro" id="IPR009091">
    <property type="entry name" value="RCC1/BLIP-II"/>
</dbReference>
<dbReference type="STRING" id="137246.A0A401SEP9"/>
<keyword evidence="9" id="KW-0344">Guanine-nucleotide releasing factor</keyword>
<dbReference type="InterPro" id="IPR051625">
    <property type="entry name" value="Signaling_Regulatory_Domain"/>
</dbReference>
<dbReference type="PRINTS" id="PR00633">
    <property type="entry name" value="RCCNDNSATION"/>
</dbReference>
<keyword evidence="13" id="KW-0333">Golgi apparatus</keyword>
<evidence type="ECO:0000256" key="6">
    <source>
        <dbReference type="ARBA" id="ARBA00022490"/>
    </source>
</evidence>
<evidence type="ECO:0000256" key="8">
    <source>
        <dbReference type="ARBA" id="ARBA00022606"/>
    </source>
</evidence>
<feature type="domain" description="RCC1-like" evidence="23">
    <location>
        <begin position="30"/>
        <end position="283"/>
    </location>
</feature>
<dbReference type="PROSITE" id="PS50012">
    <property type="entry name" value="RCC1_3"/>
    <property type="match status" value="7"/>
</dbReference>
<dbReference type="AlphaFoldDB" id="A0A401SEP9"/>
<dbReference type="PROSITE" id="PS00626">
    <property type="entry name" value="RCC1_2"/>
    <property type="match status" value="4"/>
</dbReference>
<keyword evidence="14" id="KW-0969">Cilium</keyword>
<name>A0A401SEP9_CHIPU</name>
<proteinExistence type="predicted"/>
<keyword evidence="11" id="KW-0970">Cilium biogenesis/degradation</keyword>
<dbReference type="PANTHER" id="PTHR22872">
    <property type="entry name" value="BTK-BINDING PROTEIN-RELATED"/>
    <property type="match status" value="1"/>
</dbReference>
<evidence type="ECO:0000256" key="15">
    <source>
        <dbReference type="ARBA" id="ARBA00023212"/>
    </source>
</evidence>
<dbReference type="Gene3D" id="2.130.10.30">
    <property type="entry name" value="Regulator of chromosome condensation 1/beta-lactamase-inhibitor protein II"/>
    <property type="match status" value="1"/>
</dbReference>
<feature type="repeat" description="RCC1" evidence="21">
    <location>
        <begin position="110"/>
        <end position="162"/>
    </location>
</feature>
<feature type="repeat" description="RCC1" evidence="21">
    <location>
        <begin position="318"/>
        <end position="371"/>
    </location>
</feature>
<comment type="caution">
    <text evidence="24">The sequence shown here is derived from an EMBL/GenBank/DDBJ whole genome shotgun (WGS) entry which is preliminary data.</text>
</comment>
<evidence type="ECO:0000256" key="13">
    <source>
        <dbReference type="ARBA" id="ARBA00023034"/>
    </source>
</evidence>
<evidence type="ECO:0000256" key="11">
    <source>
        <dbReference type="ARBA" id="ARBA00022794"/>
    </source>
</evidence>
<evidence type="ECO:0000256" key="14">
    <source>
        <dbReference type="ARBA" id="ARBA00023069"/>
    </source>
</evidence>
<evidence type="ECO:0000256" key="12">
    <source>
        <dbReference type="ARBA" id="ARBA00022846"/>
    </source>
</evidence>
<feature type="repeat" description="RCC1" evidence="21">
    <location>
        <begin position="213"/>
        <end position="265"/>
    </location>
</feature>
<keyword evidence="18" id="KW-0636">Prenylation</keyword>
<evidence type="ECO:0000256" key="10">
    <source>
        <dbReference type="ARBA" id="ARBA00022737"/>
    </source>
</evidence>
<evidence type="ECO:0000256" key="7">
    <source>
        <dbReference type="ARBA" id="ARBA00022553"/>
    </source>
</evidence>
<evidence type="ECO:0000256" key="18">
    <source>
        <dbReference type="ARBA" id="ARBA00023289"/>
    </source>
</evidence>
<keyword evidence="5" id="KW-0488">Methylation</keyword>
<feature type="repeat" description="RCC1" evidence="21">
    <location>
        <begin position="16"/>
        <end position="57"/>
    </location>
</feature>
<dbReference type="EMBL" id="BEZZ01000223">
    <property type="protein sequence ID" value="GCC28861.1"/>
    <property type="molecule type" value="Genomic_DNA"/>
</dbReference>
<keyword evidence="16" id="KW-0966">Cell projection</keyword>
<evidence type="ECO:0000256" key="9">
    <source>
        <dbReference type="ARBA" id="ARBA00022658"/>
    </source>
</evidence>
<evidence type="ECO:0000313" key="24">
    <source>
        <dbReference type="EMBL" id="GCC28861.1"/>
    </source>
</evidence>
<dbReference type="SUPFAM" id="SSF50985">
    <property type="entry name" value="RCC1/BLIP-II"/>
    <property type="match status" value="1"/>
</dbReference>
<dbReference type="OrthoDB" id="10253607at2759"/>
<evidence type="ECO:0000256" key="19">
    <source>
        <dbReference type="ARBA" id="ARBA00023305"/>
    </source>
</evidence>
<dbReference type="GO" id="GO:0005929">
    <property type="term" value="C:cilium"/>
    <property type="evidence" value="ECO:0007669"/>
    <property type="project" value="UniProtKB-ARBA"/>
</dbReference>
<accession>A0A401SEP9</accession>
<keyword evidence="8" id="KW-0716">Sensory transduction</keyword>
<keyword evidence="10" id="KW-0677">Repeat</keyword>